<dbReference type="Proteomes" id="UP001642487">
    <property type="component" value="Chromosome 9"/>
</dbReference>
<dbReference type="InterPro" id="IPR050651">
    <property type="entry name" value="Plant_Cytochrome_P450_Monoox"/>
</dbReference>
<keyword evidence="4 11" id="KW-0812">Transmembrane</keyword>
<evidence type="ECO:0000256" key="6">
    <source>
        <dbReference type="ARBA" id="ARBA00022989"/>
    </source>
</evidence>
<dbReference type="PANTHER" id="PTHR47947">
    <property type="entry name" value="CYTOCHROME P450 82C3-RELATED"/>
    <property type="match status" value="1"/>
</dbReference>
<keyword evidence="13" id="KW-1185">Reference proteome</keyword>
<evidence type="ECO:0000313" key="13">
    <source>
        <dbReference type="Proteomes" id="UP001642487"/>
    </source>
</evidence>
<dbReference type="Pfam" id="PF00067">
    <property type="entry name" value="p450"/>
    <property type="match status" value="1"/>
</dbReference>
<organism evidence="12 13">
    <name type="scientific">Citrullus colocynthis</name>
    <name type="common">colocynth</name>
    <dbReference type="NCBI Taxonomy" id="252529"/>
    <lineage>
        <taxon>Eukaryota</taxon>
        <taxon>Viridiplantae</taxon>
        <taxon>Streptophyta</taxon>
        <taxon>Embryophyta</taxon>
        <taxon>Tracheophyta</taxon>
        <taxon>Spermatophyta</taxon>
        <taxon>Magnoliopsida</taxon>
        <taxon>eudicotyledons</taxon>
        <taxon>Gunneridae</taxon>
        <taxon>Pentapetalae</taxon>
        <taxon>rosids</taxon>
        <taxon>fabids</taxon>
        <taxon>Cucurbitales</taxon>
        <taxon>Cucurbitaceae</taxon>
        <taxon>Benincaseae</taxon>
        <taxon>Citrullus</taxon>
    </lineage>
</organism>
<gene>
    <name evidence="12" type="ORF">CITCOLO1_LOCUS21055</name>
</gene>
<dbReference type="SUPFAM" id="SSF48264">
    <property type="entry name" value="Cytochrome P450"/>
    <property type="match status" value="1"/>
</dbReference>
<keyword evidence="10 11" id="KW-0472">Membrane</keyword>
<evidence type="ECO:0000256" key="8">
    <source>
        <dbReference type="ARBA" id="ARBA00023004"/>
    </source>
</evidence>
<protein>
    <recommendedName>
        <fullName evidence="14">Cytochrome P450</fullName>
    </recommendedName>
</protein>
<comment type="subcellular location">
    <subcellularLocation>
        <location evidence="1">Membrane</location>
        <topology evidence="1">Single-pass membrane protein</topology>
    </subcellularLocation>
</comment>
<evidence type="ECO:0000256" key="7">
    <source>
        <dbReference type="ARBA" id="ARBA00023002"/>
    </source>
</evidence>
<sequence length="297" mass="34250">METTTYFPFLVTFLALLSIFLFQKTKNRTKKNLPPTPLALPILGHLHLLKHPIHRTLHSLAQKYGPIFTLRLGARLVVVVSSTSAVEECFTTNDIVFANRPEFVSGKYLSYGNSTLGAAPYGDHWRNLRRLSATEVLSSIRLNVSAGIRKEEIEILLRKLYKVSRTEFGKVKLKSLFSELTFNMIMRMVAGKRYYGEEVSELEEAKKFREIMEKSFQLGSYPGDFLPFLKWVDWQYTKRVESLGRDTDSFLQNLVDEHRRNEEEGKKGNTMISHLLCLQKTQPDYYTDEIIKGLIVT</sequence>
<dbReference type="InterPro" id="IPR036396">
    <property type="entry name" value="Cyt_P450_sf"/>
</dbReference>
<keyword evidence="7" id="KW-0560">Oxidoreductase</keyword>
<dbReference type="PANTHER" id="PTHR47947:SF62">
    <property type="entry name" value="CYTOCHROME P450, FAMILY 81, SUBFAMILY D, POLYPEPTIDE 5"/>
    <property type="match status" value="1"/>
</dbReference>
<reference evidence="12 13" key="1">
    <citation type="submission" date="2024-03" db="EMBL/GenBank/DDBJ databases">
        <authorList>
            <person name="Gkanogiannis A."/>
            <person name="Becerra Lopez-Lavalle L."/>
        </authorList>
    </citation>
    <scope>NUCLEOTIDE SEQUENCE [LARGE SCALE GENOMIC DNA]</scope>
</reference>
<keyword evidence="8" id="KW-0408">Iron</keyword>
<dbReference type="EMBL" id="OZ021743">
    <property type="protein sequence ID" value="CAK9328632.1"/>
    <property type="molecule type" value="Genomic_DNA"/>
</dbReference>
<comment type="similarity">
    <text evidence="2">Belongs to the cytochrome P450 family.</text>
</comment>
<evidence type="ECO:0000256" key="10">
    <source>
        <dbReference type="ARBA" id="ARBA00023136"/>
    </source>
</evidence>
<evidence type="ECO:0008006" key="14">
    <source>
        <dbReference type="Google" id="ProtNLM"/>
    </source>
</evidence>
<keyword evidence="3" id="KW-0349">Heme</keyword>
<keyword evidence="9" id="KW-0503">Monooxygenase</keyword>
<proteinExistence type="inferred from homology"/>
<evidence type="ECO:0000256" key="5">
    <source>
        <dbReference type="ARBA" id="ARBA00022723"/>
    </source>
</evidence>
<evidence type="ECO:0000313" key="12">
    <source>
        <dbReference type="EMBL" id="CAK9328632.1"/>
    </source>
</evidence>
<dbReference type="PRINTS" id="PR00463">
    <property type="entry name" value="EP450I"/>
</dbReference>
<dbReference type="InterPro" id="IPR001128">
    <property type="entry name" value="Cyt_P450"/>
</dbReference>
<evidence type="ECO:0000256" key="11">
    <source>
        <dbReference type="SAM" id="Phobius"/>
    </source>
</evidence>
<keyword evidence="5" id="KW-0479">Metal-binding</keyword>
<evidence type="ECO:0000256" key="1">
    <source>
        <dbReference type="ARBA" id="ARBA00004167"/>
    </source>
</evidence>
<dbReference type="Gene3D" id="1.10.630.10">
    <property type="entry name" value="Cytochrome P450"/>
    <property type="match status" value="1"/>
</dbReference>
<name>A0ABP0Z975_9ROSI</name>
<evidence type="ECO:0000256" key="9">
    <source>
        <dbReference type="ARBA" id="ARBA00023033"/>
    </source>
</evidence>
<accession>A0ABP0Z975</accession>
<dbReference type="InterPro" id="IPR002401">
    <property type="entry name" value="Cyt_P450_E_grp-I"/>
</dbReference>
<evidence type="ECO:0000256" key="4">
    <source>
        <dbReference type="ARBA" id="ARBA00022692"/>
    </source>
</evidence>
<keyword evidence="6 11" id="KW-1133">Transmembrane helix</keyword>
<evidence type="ECO:0000256" key="2">
    <source>
        <dbReference type="ARBA" id="ARBA00010617"/>
    </source>
</evidence>
<feature type="transmembrane region" description="Helical" evidence="11">
    <location>
        <begin position="6"/>
        <end position="22"/>
    </location>
</feature>
<evidence type="ECO:0000256" key="3">
    <source>
        <dbReference type="ARBA" id="ARBA00022617"/>
    </source>
</evidence>